<reference evidence="2" key="1">
    <citation type="journal article" date="2020" name="Stud. Mycol.">
        <title>101 Dothideomycetes genomes: a test case for predicting lifestyles and emergence of pathogens.</title>
        <authorList>
            <person name="Haridas S."/>
            <person name="Albert R."/>
            <person name="Binder M."/>
            <person name="Bloem J."/>
            <person name="Labutti K."/>
            <person name="Salamov A."/>
            <person name="Andreopoulos B."/>
            <person name="Baker S."/>
            <person name="Barry K."/>
            <person name="Bills G."/>
            <person name="Bluhm B."/>
            <person name="Cannon C."/>
            <person name="Castanera R."/>
            <person name="Culley D."/>
            <person name="Daum C."/>
            <person name="Ezra D."/>
            <person name="Gonzalez J."/>
            <person name="Henrissat B."/>
            <person name="Kuo A."/>
            <person name="Liang C."/>
            <person name="Lipzen A."/>
            <person name="Lutzoni F."/>
            <person name="Magnuson J."/>
            <person name="Mondo S."/>
            <person name="Nolan M."/>
            <person name="Ohm R."/>
            <person name="Pangilinan J."/>
            <person name="Park H.-J."/>
            <person name="Ramirez L."/>
            <person name="Alfaro M."/>
            <person name="Sun H."/>
            <person name="Tritt A."/>
            <person name="Yoshinaga Y."/>
            <person name="Zwiers L.-H."/>
            <person name="Turgeon B."/>
            <person name="Goodwin S."/>
            <person name="Spatafora J."/>
            <person name="Crous P."/>
            <person name="Grigoriev I."/>
        </authorList>
    </citation>
    <scope>NUCLEOTIDE SEQUENCE</scope>
    <source>
        <strain evidence="2">CBS 119687</strain>
    </source>
</reference>
<evidence type="ECO:0000313" key="2">
    <source>
        <dbReference type="EMBL" id="KAF2128284.1"/>
    </source>
</evidence>
<dbReference type="AlphaFoldDB" id="A0A6A6AB89"/>
<evidence type="ECO:0000256" key="1">
    <source>
        <dbReference type="SAM" id="MobiDB-lite"/>
    </source>
</evidence>
<proteinExistence type="predicted"/>
<name>A0A6A6AB89_9PLEO</name>
<keyword evidence="3" id="KW-1185">Reference proteome</keyword>
<accession>A0A6A6AB89</accession>
<feature type="region of interest" description="Disordered" evidence="1">
    <location>
        <begin position="1"/>
        <end position="26"/>
    </location>
</feature>
<gene>
    <name evidence="2" type="ORF">P153DRAFT_431968</name>
</gene>
<dbReference type="Proteomes" id="UP000799771">
    <property type="component" value="Unassembled WGS sequence"/>
</dbReference>
<evidence type="ECO:0000313" key="3">
    <source>
        <dbReference type="Proteomes" id="UP000799771"/>
    </source>
</evidence>
<dbReference type="EMBL" id="ML977508">
    <property type="protein sequence ID" value="KAF2128284.1"/>
    <property type="molecule type" value="Genomic_DNA"/>
</dbReference>
<protein>
    <submittedName>
        <fullName evidence="2">Uncharacterized protein</fullName>
    </submittedName>
</protein>
<dbReference type="RefSeq" id="XP_033522673.1">
    <property type="nucleotide sequence ID" value="XM_033672941.1"/>
</dbReference>
<dbReference type="GeneID" id="54413373"/>
<organism evidence="2 3">
    <name type="scientific">Dothidotthia symphoricarpi CBS 119687</name>
    <dbReference type="NCBI Taxonomy" id="1392245"/>
    <lineage>
        <taxon>Eukaryota</taxon>
        <taxon>Fungi</taxon>
        <taxon>Dikarya</taxon>
        <taxon>Ascomycota</taxon>
        <taxon>Pezizomycotina</taxon>
        <taxon>Dothideomycetes</taxon>
        <taxon>Pleosporomycetidae</taxon>
        <taxon>Pleosporales</taxon>
        <taxon>Dothidotthiaceae</taxon>
        <taxon>Dothidotthia</taxon>
    </lineage>
</organism>
<sequence>MSTSGSTWTPLPYPSRIPSSSHTPSVPSTTFHMLVTAVKAHRTAIHTFISDPSSNHSYTLPSLEATQVSLVLEVANFRAELEGLAHELSEYRDQILEMPAEKGGLRRETLQAVIKSIEERGELGRKLDLMEKDLKYYARRLGTVRNHIGPKGPKAQLARSRYIGTLAKDYVDTLVDEVIASEMNR</sequence>